<dbReference type="InterPro" id="IPR002781">
    <property type="entry name" value="TM_pro_TauE-like"/>
</dbReference>
<evidence type="ECO:0000256" key="2">
    <source>
        <dbReference type="ARBA" id="ARBA00009142"/>
    </source>
</evidence>
<evidence type="ECO:0000256" key="4">
    <source>
        <dbReference type="ARBA" id="ARBA00022989"/>
    </source>
</evidence>
<proteinExistence type="inferred from homology"/>
<reference evidence="7" key="1">
    <citation type="submission" date="2020-10" db="EMBL/GenBank/DDBJ databases">
        <authorList>
            <person name="Gilroy R."/>
        </authorList>
    </citation>
    <scope>NUCLEOTIDE SEQUENCE</scope>
    <source>
        <strain evidence="7">ChiGjej1B1-19959</strain>
    </source>
</reference>
<dbReference type="AlphaFoldDB" id="A0A9D1LD04"/>
<keyword evidence="5 6" id="KW-0472">Membrane</keyword>
<dbReference type="EMBL" id="DVMW01000001">
    <property type="protein sequence ID" value="HIU34990.1"/>
    <property type="molecule type" value="Genomic_DNA"/>
</dbReference>
<name>A0A9D1LD04_9FIRM</name>
<comment type="caution">
    <text evidence="7">The sequence shown here is derived from an EMBL/GenBank/DDBJ whole genome shotgun (WGS) entry which is preliminary data.</text>
</comment>
<protein>
    <recommendedName>
        <fullName evidence="6">Probable membrane transporter protein</fullName>
    </recommendedName>
</protein>
<feature type="transmembrane region" description="Helical" evidence="6">
    <location>
        <begin position="12"/>
        <end position="35"/>
    </location>
</feature>
<evidence type="ECO:0000256" key="5">
    <source>
        <dbReference type="ARBA" id="ARBA00023136"/>
    </source>
</evidence>
<keyword evidence="4 6" id="KW-1133">Transmembrane helix</keyword>
<feature type="transmembrane region" description="Helical" evidence="6">
    <location>
        <begin position="73"/>
        <end position="92"/>
    </location>
</feature>
<feature type="transmembrane region" description="Helical" evidence="6">
    <location>
        <begin position="98"/>
        <end position="117"/>
    </location>
</feature>
<reference evidence="7" key="2">
    <citation type="journal article" date="2021" name="PeerJ">
        <title>Extensive microbial diversity within the chicken gut microbiome revealed by metagenomics and culture.</title>
        <authorList>
            <person name="Gilroy R."/>
            <person name="Ravi A."/>
            <person name="Getino M."/>
            <person name="Pursley I."/>
            <person name="Horton D.L."/>
            <person name="Alikhan N.F."/>
            <person name="Baker D."/>
            <person name="Gharbi K."/>
            <person name="Hall N."/>
            <person name="Watson M."/>
            <person name="Adriaenssens E.M."/>
            <person name="Foster-Nyarko E."/>
            <person name="Jarju S."/>
            <person name="Secka A."/>
            <person name="Antonio M."/>
            <person name="Oren A."/>
            <person name="Chaudhuri R.R."/>
            <person name="La Ragione R."/>
            <person name="Hildebrand F."/>
            <person name="Pallen M.J."/>
        </authorList>
    </citation>
    <scope>NUCLEOTIDE SEQUENCE</scope>
    <source>
        <strain evidence="7">ChiGjej1B1-19959</strain>
    </source>
</reference>
<dbReference type="GO" id="GO:0005886">
    <property type="term" value="C:plasma membrane"/>
    <property type="evidence" value="ECO:0007669"/>
    <property type="project" value="UniProtKB-SubCell"/>
</dbReference>
<dbReference type="Pfam" id="PF01925">
    <property type="entry name" value="TauE"/>
    <property type="match status" value="1"/>
</dbReference>
<evidence type="ECO:0000256" key="1">
    <source>
        <dbReference type="ARBA" id="ARBA00004141"/>
    </source>
</evidence>
<dbReference type="InterPro" id="IPR051598">
    <property type="entry name" value="TSUP/Inactive_protease-like"/>
</dbReference>
<organism evidence="7 8">
    <name type="scientific">Candidatus Fimenecus excrementigallinarum</name>
    <dbReference type="NCBI Taxonomy" id="2840816"/>
    <lineage>
        <taxon>Bacteria</taxon>
        <taxon>Bacillati</taxon>
        <taxon>Bacillota</taxon>
        <taxon>Clostridia</taxon>
        <taxon>Candidatus Fimenecus</taxon>
    </lineage>
</organism>
<dbReference type="Proteomes" id="UP000824071">
    <property type="component" value="Unassembled WGS sequence"/>
</dbReference>
<evidence type="ECO:0000256" key="3">
    <source>
        <dbReference type="ARBA" id="ARBA00022692"/>
    </source>
</evidence>
<keyword evidence="6" id="KW-1003">Cell membrane</keyword>
<comment type="subcellular location">
    <subcellularLocation>
        <location evidence="6">Cell membrane</location>
        <topology evidence="6">Multi-pass membrane protein</topology>
    </subcellularLocation>
    <subcellularLocation>
        <location evidence="1">Membrane</location>
        <topology evidence="1">Multi-pass membrane protein</topology>
    </subcellularLocation>
</comment>
<gene>
    <name evidence="7" type="ORF">IAC53_00030</name>
</gene>
<evidence type="ECO:0000313" key="8">
    <source>
        <dbReference type="Proteomes" id="UP000824071"/>
    </source>
</evidence>
<keyword evidence="3 6" id="KW-0812">Transmembrane</keyword>
<accession>A0A9D1LD04</accession>
<evidence type="ECO:0000256" key="6">
    <source>
        <dbReference type="RuleBase" id="RU363041"/>
    </source>
</evidence>
<dbReference type="PANTHER" id="PTHR43701">
    <property type="entry name" value="MEMBRANE TRANSPORTER PROTEIN MJ0441-RELATED"/>
    <property type="match status" value="1"/>
</dbReference>
<feature type="transmembrane region" description="Helical" evidence="6">
    <location>
        <begin position="47"/>
        <end position="64"/>
    </location>
</feature>
<comment type="similarity">
    <text evidence="2 6">Belongs to the 4-toluene sulfonate uptake permease (TSUP) (TC 2.A.102) family.</text>
</comment>
<evidence type="ECO:0000313" key="7">
    <source>
        <dbReference type="EMBL" id="HIU34990.1"/>
    </source>
</evidence>
<sequence length="123" mass="12798">MEGIGVWDVLAVLLSACIGAMGLGGGGVLILYLTLVKNMPQLASQGVNLLFFLPCAVTAVIIYARRGLLRWKTVLPMAAGGALGVGAGSLFLQNVSSRALTVGFACLMIAAGLFTVFRREKAQ</sequence>
<dbReference type="PANTHER" id="PTHR43701:SF2">
    <property type="entry name" value="MEMBRANE TRANSPORTER PROTEIN YJNA-RELATED"/>
    <property type="match status" value="1"/>
</dbReference>